<organism evidence="8 9">
    <name type="scientific">Thiocapsa roseopersicina</name>
    <dbReference type="NCBI Taxonomy" id="1058"/>
    <lineage>
        <taxon>Bacteria</taxon>
        <taxon>Pseudomonadati</taxon>
        <taxon>Pseudomonadota</taxon>
        <taxon>Gammaproteobacteria</taxon>
        <taxon>Chromatiales</taxon>
        <taxon>Chromatiaceae</taxon>
        <taxon>Thiocapsa</taxon>
    </lineage>
</organism>
<evidence type="ECO:0000256" key="6">
    <source>
        <dbReference type="NCBIfam" id="TIGR01927"/>
    </source>
</evidence>
<dbReference type="Pfam" id="PF13378">
    <property type="entry name" value="MR_MLE_C"/>
    <property type="match status" value="1"/>
</dbReference>
<dbReference type="SFLD" id="SFLDG00180">
    <property type="entry name" value="muconate_cycloisomerase"/>
    <property type="match status" value="1"/>
</dbReference>
<dbReference type="EC" id="4.2.1.113" evidence="5 6"/>
<feature type="binding site" evidence="5">
    <location>
        <position position="216"/>
    </location>
    <ligand>
        <name>Mg(2+)</name>
        <dbReference type="ChEBI" id="CHEBI:18420"/>
    </ligand>
</feature>
<dbReference type="Proteomes" id="UP000198816">
    <property type="component" value="Unassembled WGS sequence"/>
</dbReference>
<dbReference type="Gene3D" id="3.30.390.10">
    <property type="entry name" value="Enolase-like, N-terminal domain"/>
    <property type="match status" value="1"/>
</dbReference>
<reference evidence="9" key="1">
    <citation type="submission" date="2016-10" db="EMBL/GenBank/DDBJ databases">
        <authorList>
            <person name="Varghese N."/>
            <person name="Submissions S."/>
        </authorList>
    </citation>
    <scope>NUCLEOTIDE SEQUENCE [LARGE SCALE GENOMIC DNA]</scope>
    <source>
        <strain evidence="9">DSM 217</strain>
    </source>
</reference>
<dbReference type="GO" id="GO:0006518">
    <property type="term" value="P:peptide metabolic process"/>
    <property type="evidence" value="ECO:0007669"/>
    <property type="project" value="UniProtKB-ARBA"/>
</dbReference>
<feature type="binding site" evidence="5">
    <location>
        <position position="241"/>
    </location>
    <ligand>
        <name>Mg(2+)</name>
        <dbReference type="ChEBI" id="CHEBI:18420"/>
    </ligand>
</feature>
<dbReference type="PANTHER" id="PTHR48073:SF2">
    <property type="entry name" value="O-SUCCINYLBENZOATE SYNTHASE"/>
    <property type="match status" value="1"/>
</dbReference>
<dbReference type="Gene3D" id="3.20.20.120">
    <property type="entry name" value="Enolase-like C-terminal domain"/>
    <property type="match status" value="1"/>
</dbReference>
<dbReference type="SUPFAM" id="SSF51604">
    <property type="entry name" value="Enolase C-terminal domain-like"/>
    <property type="match status" value="1"/>
</dbReference>
<dbReference type="EMBL" id="FNNZ01000009">
    <property type="protein sequence ID" value="SDW85546.1"/>
    <property type="molecule type" value="Genomic_DNA"/>
</dbReference>
<keyword evidence="1 5" id="KW-0479">Metal-binding</keyword>
<dbReference type="InterPro" id="IPR029017">
    <property type="entry name" value="Enolase-like_N"/>
</dbReference>
<keyword evidence="2 5" id="KW-0460">Magnesium</keyword>
<dbReference type="PROSITE" id="PS00909">
    <property type="entry name" value="MR_MLE_2"/>
    <property type="match status" value="1"/>
</dbReference>
<evidence type="ECO:0000313" key="9">
    <source>
        <dbReference type="Proteomes" id="UP000198816"/>
    </source>
</evidence>
<evidence type="ECO:0000259" key="7">
    <source>
        <dbReference type="SMART" id="SM00922"/>
    </source>
</evidence>
<keyword evidence="9" id="KW-1185">Reference proteome</keyword>
<proteinExistence type="inferred from homology"/>
<sequence>MMDRLRIDRFRIRPYDLPLRRDWRSARGGFERRRGWLVCAATDGAIGFGDCAPIPAAGTEAPESAESALLNACARAPGRSVGEMLGMLDNGYAPTPAARFALECALLDLLSQAEGVPLRRLLAHDASDTVPVNGILGALATLTAADLDQAAEAGFRVVKLKVGVEDPPSEIGRMLALAPFVPADMRLRLDANGAWGYDEACRILDQLAGLPIESLEEPLRIPDPTRLHALQERAGFPLARDESLAGLTADADLGGLGVKRIVIKPAVVGGLRSALDLSRRAATAGIEVVVTGVVESAAGLWPTAQLAASTGSALPHGLATADWLAEDLGVAPCLTGAHLSLSDRPGSGFTPHPDPNPE</sequence>
<feature type="active site" description="Proton donor" evidence="5">
    <location>
        <position position="161"/>
    </location>
</feature>
<evidence type="ECO:0000256" key="3">
    <source>
        <dbReference type="ARBA" id="ARBA00023235"/>
    </source>
</evidence>
<evidence type="ECO:0000256" key="5">
    <source>
        <dbReference type="HAMAP-Rule" id="MF_00470"/>
    </source>
</evidence>
<dbReference type="InterPro" id="IPR010196">
    <property type="entry name" value="OSB_synthase_MenC1"/>
</dbReference>
<keyword evidence="3" id="KW-0413">Isomerase</keyword>
<keyword evidence="4 5" id="KW-0456">Lyase</keyword>
<dbReference type="Pfam" id="PF02746">
    <property type="entry name" value="MR_MLE_N"/>
    <property type="match status" value="1"/>
</dbReference>
<comment type="cofactor">
    <cofactor evidence="5">
        <name>a divalent metal cation</name>
        <dbReference type="ChEBI" id="CHEBI:60240"/>
    </cofactor>
</comment>
<dbReference type="PANTHER" id="PTHR48073">
    <property type="entry name" value="O-SUCCINYLBENZOATE SYNTHASE-RELATED"/>
    <property type="match status" value="1"/>
</dbReference>
<dbReference type="RefSeq" id="WP_245731858.1">
    <property type="nucleotide sequence ID" value="NZ_FNNZ01000009.1"/>
</dbReference>
<comment type="pathway">
    <text evidence="5">Quinol/quinone metabolism; 1,4-dihydroxy-2-naphthoate biosynthesis; 1,4-dihydroxy-2-naphthoate from chorismate: step 4/7.</text>
</comment>
<dbReference type="SFLD" id="SFLDF00009">
    <property type="entry name" value="o-succinylbenzoate_synthase"/>
    <property type="match status" value="1"/>
</dbReference>
<accession>A0A1H2WYF4</accession>
<evidence type="ECO:0000313" key="8">
    <source>
        <dbReference type="EMBL" id="SDW85546.1"/>
    </source>
</evidence>
<dbReference type="GO" id="GO:0016854">
    <property type="term" value="F:racemase and epimerase activity"/>
    <property type="evidence" value="ECO:0007669"/>
    <property type="project" value="UniProtKB-ARBA"/>
</dbReference>
<keyword evidence="5" id="KW-0474">Menaquinone biosynthesis</keyword>
<dbReference type="CDD" id="cd03320">
    <property type="entry name" value="OSBS"/>
    <property type="match status" value="1"/>
</dbReference>
<comment type="similarity">
    <text evidence="5">Belongs to the mandelate racemase/muconate lactonizing enzyme family. MenC type 1 subfamily.</text>
</comment>
<evidence type="ECO:0000256" key="2">
    <source>
        <dbReference type="ARBA" id="ARBA00022842"/>
    </source>
</evidence>
<evidence type="ECO:0000256" key="4">
    <source>
        <dbReference type="ARBA" id="ARBA00023239"/>
    </source>
</evidence>
<comment type="catalytic activity">
    <reaction evidence="5">
        <text>(1R,6R)-6-hydroxy-2-succinyl-cyclohexa-2,4-diene-1-carboxylate = 2-succinylbenzoate + H2O</text>
        <dbReference type="Rhea" id="RHEA:10196"/>
        <dbReference type="ChEBI" id="CHEBI:15377"/>
        <dbReference type="ChEBI" id="CHEBI:18325"/>
        <dbReference type="ChEBI" id="CHEBI:58689"/>
        <dbReference type="EC" id="4.2.1.113"/>
    </reaction>
</comment>
<dbReference type="UniPathway" id="UPA01057">
    <property type="reaction ID" value="UER00165"/>
</dbReference>
<feature type="binding site" evidence="5">
    <location>
        <position position="190"/>
    </location>
    <ligand>
        <name>Mg(2+)</name>
        <dbReference type="ChEBI" id="CHEBI:18420"/>
    </ligand>
</feature>
<dbReference type="GO" id="GO:0009063">
    <property type="term" value="P:amino acid catabolic process"/>
    <property type="evidence" value="ECO:0007669"/>
    <property type="project" value="InterPro"/>
</dbReference>
<dbReference type="UniPathway" id="UPA00079"/>
<dbReference type="GO" id="GO:0043748">
    <property type="term" value="F:O-succinylbenzoate synthase activity"/>
    <property type="evidence" value="ECO:0007669"/>
    <property type="project" value="UniProtKB-EC"/>
</dbReference>
<dbReference type="SFLD" id="SFLDS00001">
    <property type="entry name" value="Enolase"/>
    <property type="match status" value="1"/>
</dbReference>
<dbReference type="SUPFAM" id="SSF54826">
    <property type="entry name" value="Enolase N-terminal domain-like"/>
    <property type="match status" value="1"/>
</dbReference>
<dbReference type="HAMAP" id="MF_00470">
    <property type="entry name" value="MenC_1"/>
    <property type="match status" value="1"/>
</dbReference>
<dbReference type="NCBIfam" id="TIGR01927">
    <property type="entry name" value="menC_gam_Gplu"/>
    <property type="match status" value="1"/>
</dbReference>
<comment type="function">
    <text evidence="5">Converts 2-succinyl-6-hydroxy-2,4-cyclohexadiene-1-carboxylate (SHCHC) to 2-succinylbenzoate (OSB).</text>
</comment>
<dbReference type="GO" id="GO:0009234">
    <property type="term" value="P:menaquinone biosynthetic process"/>
    <property type="evidence" value="ECO:0007669"/>
    <property type="project" value="UniProtKB-UniRule"/>
</dbReference>
<name>A0A1H2WYF4_THIRO</name>
<dbReference type="InterPro" id="IPR018110">
    <property type="entry name" value="Mandel_Rmase/mucon_lact_enz_CS"/>
</dbReference>
<dbReference type="SMART" id="SM00922">
    <property type="entry name" value="MR_MLE"/>
    <property type="match status" value="1"/>
</dbReference>
<comment type="pathway">
    <text evidence="5">Quinol/quinone metabolism; menaquinone biosynthesis.</text>
</comment>
<dbReference type="STRING" id="1058.SAMN05421783_109183"/>
<dbReference type="InterPro" id="IPR013341">
    <property type="entry name" value="Mandelate_racemase_N_dom"/>
</dbReference>
<dbReference type="InterPro" id="IPR029065">
    <property type="entry name" value="Enolase_C-like"/>
</dbReference>
<feature type="domain" description="Mandelate racemase/muconate lactonizing enzyme C-terminal" evidence="7">
    <location>
        <begin position="140"/>
        <end position="237"/>
    </location>
</feature>
<evidence type="ECO:0000256" key="1">
    <source>
        <dbReference type="ARBA" id="ARBA00022723"/>
    </source>
</evidence>
<gene>
    <name evidence="5" type="primary">menC</name>
    <name evidence="8" type="ORF">SAMN05421783_109183</name>
</gene>
<dbReference type="InterPro" id="IPR036849">
    <property type="entry name" value="Enolase-like_C_sf"/>
</dbReference>
<dbReference type="InterPro" id="IPR013342">
    <property type="entry name" value="Mandelate_racemase_C"/>
</dbReference>
<protein>
    <recommendedName>
        <fullName evidence="5 6">o-succinylbenzoate synthase</fullName>
        <shortName evidence="5">OSB synthase</shortName>
        <shortName evidence="5">OSBS</shortName>
        <ecNumber evidence="5 6">4.2.1.113</ecNumber>
    </recommendedName>
    <alternativeName>
        <fullName evidence="5">4-(2'-carboxyphenyl)-4-oxybutyric acid synthase</fullName>
    </alternativeName>
    <alternativeName>
        <fullName evidence="5">o-succinylbenzoic acid synthase</fullName>
    </alternativeName>
</protein>
<feature type="active site" description="Proton acceptor" evidence="5">
    <location>
        <position position="264"/>
    </location>
</feature>
<dbReference type="AlphaFoldDB" id="A0A1H2WYF4"/>
<dbReference type="GO" id="GO:0000287">
    <property type="term" value="F:magnesium ion binding"/>
    <property type="evidence" value="ECO:0007669"/>
    <property type="project" value="UniProtKB-UniRule"/>
</dbReference>